<feature type="region of interest" description="Disordered" evidence="6">
    <location>
        <begin position="263"/>
        <end position="283"/>
    </location>
</feature>
<feature type="region of interest" description="Disordered" evidence="6">
    <location>
        <begin position="49"/>
        <end position="75"/>
    </location>
</feature>
<accession>A0A813LXB6</accession>
<dbReference type="Proteomes" id="UP000626109">
    <property type="component" value="Unassembled WGS sequence"/>
</dbReference>
<sequence length="1132" mass="123504">MSERDDAAGSEKKDESDAELNLKDIMNAMSSMKVDIQTDIQGLKDAVVSKQEVEKSMSERDDAAESEEEDESDDQAKVIYSDRLRCTSVKRFEDKDLQYSTCEREHCIRAAFDPSGTLCAVVLFRTGGLFLHVFVGPSFERTTSKKLPKLKNPMLVISKQSIIVAGQEPESEGKGRSLYFAKDDLAAKPKVELHVGHLRCLSQHHALWEHPADTSDTVVEIDIISFDRLSGDNRHTTQFERPAGCHVFTASCDRYAAISFKVPAPTENTPNSRPSSPCGADEDASDDELAVVELVMVDLESGDAAELQTEVTPRFFTFGSDFFLCDGGSSNFEIYRKPTATCDYFQQVVMLRDGFEEMELSEYAEDVNSSSTGNFCGILVSESLCLVGCGGCIWEFSRNLSFKPLQTVGVPDYSQCLALSRSNLALCLVSDDSGSSCRNICFLQYALHDPIPVGICAAYLVSEDFKKLACERTKGKCEMEGDPTFKEMTAPFWKEDVQRALGLDMMSNEDGKEGVPLVEWVAKSVSPLYRGPSTHFLSWSWGYRLSTVQGGLGSWLEKKGLKAEDVFLWMCFFCNNQYRIFKATNVDAGDLEKIFRTHLVSIGKVVALLDHWSDPQYLTRVWTIYEQFVAADLKVPMEFILPPQARDTLVECFEQGRDGLLKVRASLTNVRVEKAEASQEADRVTIMAMIQGGMGYDTVNAKVQDGMLKWIMGEVEAYFRDLVHKGTAPDGRPSAAQPPRASSRLRDAKDFGDTAGMVHEKAGEQEAPPDEATRLAVEQIDSSIASMLEAKRMMLRRQQSDHELLCQLAANRSQQNFAGVTDRGASAAQVERAIRVTYGRIHARCVPNSWIQAMYFPASAIAMSCKSSASAPRVAAAAAAVIGCTLGPQLFVQSPLVSTSISSSVALRGVSSAPLRVEAASNAVSAPLVGLGAAAGTAALLAAQQRSKGQVRKAAVAQRAFESELGVQAPVGFWDPAGFTADGSVENFNRRRQTELKHGRISMLATMGYITPEITGKIPGFLSPSAGLKFADVPNGLAAISKVPAAGWGQILAYMAFCEVSQDQSAGTKAAAGDFDWKLLTSSDPEKLKGKLSAEIANGRLAMMAIIGMFFQDGLTGSAWGDWAVYTASPLR</sequence>
<comment type="caution">
    <text evidence="7">The sequence shown here is derived from an EMBL/GenBank/DDBJ whole genome shotgun (WGS) entry which is preliminary data.</text>
</comment>
<comment type="subcellular location">
    <subcellularLocation>
        <location evidence="1">Plastid</location>
        <location evidence="1">Chloroplast</location>
    </subcellularLocation>
</comment>
<keyword evidence="3" id="KW-0602">Photosynthesis</keyword>
<dbReference type="InterPro" id="IPR001344">
    <property type="entry name" value="Chloro_AB-bd_pln"/>
</dbReference>
<evidence type="ECO:0000313" key="8">
    <source>
        <dbReference type="Proteomes" id="UP000626109"/>
    </source>
</evidence>
<feature type="binding site" evidence="5">
    <location>
        <position position="1112"/>
    </location>
    <ligand>
        <name>chlorophyll a</name>
        <dbReference type="ChEBI" id="CHEBI:58416"/>
        <label>1</label>
    </ligand>
</feature>
<evidence type="ECO:0000256" key="6">
    <source>
        <dbReference type="SAM" id="MobiDB-lite"/>
    </source>
</evidence>
<dbReference type="GO" id="GO:0009507">
    <property type="term" value="C:chloroplast"/>
    <property type="evidence" value="ECO:0007669"/>
    <property type="project" value="UniProtKB-SubCell"/>
</dbReference>
<name>A0A813LXB6_POLGL</name>
<evidence type="ECO:0000313" key="7">
    <source>
        <dbReference type="EMBL" id="CAE8740707.1"/>
    </source>
</evidence>
<dbReference type="Gene3D" id="1.10.3460.10">
    <property type="entry name" value="Chlorophyll a/b binding protein domain"/>
    <property type="match status" value="1"/>
</dbReference>
<evidence type="ECO:0000256" key="5">
    <source>
        <dbReference type="PIRSR" id="PIRSR601344-1"/>
    </source>
</evidence>
<evidence type="ECO:0000256" key="1">
    <source>
        <dbReference type="ARBA" id="ARBA00004229"/>
    </source>
</evidence>
<evidence type="ECO:0000256" key="4">
    <source>
        <dbReference type="ARBA" id="ARBA00022640"/>
    </source>
</evidence>
<proteinExistence type="predicted"/>
<keyword evidence="5" id="KW-0157">Chromophore</keyword>
<feature type="binding site" evidence="5">
    <location>
        <position position="1095"/>
    </location>
    <ligand>
        <name>chlorophyll a</name>
        <dbReference type="ChEBI" id="CHEBI:58416"/>
        <label>1</label>
    </ligand>
</feature>
<keyword evidence="4" id="KW-0934">Plastid</keyword>
<feature type="binding site" evidence="5">
    <location>
        <position position="998"/>
    </location>
    <ligand>
        <name>chlorophyll a</name>
        <dbReference type="ChEBI" id="CHEBI:58416"/>
        <label>1</label>
    </ligand>
</feature>
<organism evidence="7 8">
    <name type="scientific">Polarella glacialis</name>
    <name type="common">Dinoflagellate</name>
    <dbReference type="NCBI Taxonomy" id="89957"/>
    <lineage>
        <taxon>Eukaryota</taxon>
        <taxon>Sar</taxon>
        <taxon>Alveolata</taxon>
        <taxon>Dinophyceae</taxon>
        <taxon>Suessiales</taxon>
        <taxon>Suessiaceae</taxon>
        <taxon>Polarella</taxon>
    </lineage>
</organism>
<dbReference type="GO" id="GO:0016020">
    <property type="term" value="C:membrane"/>
    <property type="evidence" value="ECO:0007669"/>
    <property type="project" value="InterPro"/>
</dbReference>
<dbReference type="AlphaFoldDB" id="A0A813LXB6"/>
<feature type="binding site" description="axial binding residue" evidence="5">
    <location>
        <position position="1059"/>
    </location>
    <ligand>
        <name>chlorophyll b</name>
        <dbReference type="ChEBI" id="CHEBI:61721"/>
        <label>1</label>
    </ligand>
    <ligandPart>
        <name>Mg</name>
        <dbReference type="ChEBI" id="CHEBI:25107"/>
    </ligandPart>
</feature>
<dbReference type="GO" id="GO:0016168">
    <property type="term" value="F:chlorophyll binding"/>
    <property type="evidence" value="ECO:0007669"/>
    <property type="project" value="UniProtKB-KW"/>
</dbReference>
<protein>
    <submittedName>
        <fullName evidence="7">Uncharacterized protein</fullName>
    </submittedName>
</protein>
<evidence type="ECO:0000256" key="3">
    <source>
        <dbReference type="ARBA" id="ARBA00022531"/>
    </source>
</evidence>
<reference evidence="7" key="1">
    <citation type="submission" date="2021-02" db="EMBL/GenBank/DDBJ databases">
        <authorList>
            <person name="Dougan E. K."/>
            <person name="Rhodes N."/>
            <person name="Thang M."/>
            <person name="Chan C."/>
        </authorList>
    </citation>
    <scope>NUCLEOTIDE SEQUENCE</scope>
</reference>
<feature type="binding site" evidence="5">
    <location>
        <position position="1100"/>
    </location>
    <ligand>
        <name>chlorophyll a</name>
        <dbReference type="ChEBI" id="CHEBI:58416"/>
        <label>1</label>
    </ligand>
</feature>
<feature type="compositionally biased region" description="Polar residues" evidence="6">
    <location>
        <begin position="266"/>
        <end position="275"/>
    </location>
</feature>
<feature type="binding site" evidence="5">
    <location>
        <position position="995"/>
    </location>
    <ligand>
        <name>chlorophyll a</name>
        <dbReference type="ChEBI" id="CHEBI:58416"/>
        <label>1</label>
    </ligand>
</feature>
<feature type="binding site" description="axial binding residue" evidence="5">
    <location>
        <position position="1000"/>
    </location>
    <ligand>
        <name>chlorophyll b</name>
        <dbReference type="ChEBI" id="CHEBI:61721"/>
        <label>1</label>
    </ligand>
    <ligandPart>
        <name>Mg</name>
        <dbReference type="ChEBI" id="CHEBI:25107"/>
    </ligandPart>
</feature>
<gene>
    <name evidence="7" type="ORF">PGLA2088_LOCUS50133</name>
</gene>
<keyword evidence="5" id="KW-0148">Chlorophyll</keyword>
<feature type="compositionally biased region" description="Basic and acidic residues" evidence="6">
    <location>
        <begin position="1"/>
        <end position="15"/>
    </location>
</feature>
<keyword evidence="2" id="KW-0150">Chloroplast</keyword>
<dbReference type="GO" id="GO:0009765">
    <property type="term" value="P:photosynthesis, light harvesting"/>
    <property type="evidence" value="ECO:0007669"/>
    <property type="project" value="InterPro"/>
</dbReference>
<feature type="binding site" evidence="5">
    <location>
        <position position="974"/>
    </location>
    <ligand>
        <name>chlorophyll a</name>
        <dbReference type="ChEBI" id="CHEBI:58416"/>
        <label>1</label>
    </ligand>
</feature>
<feature type="binding site" evidence="5">
    <location>
        <position position="1098"/>
    </location>
    <ligand>
        <name>chlorophyll a</name>
        <dbReference type="ChEBI" id="CHEBI:58416"/>
        <label>1</label>
    </ligand>
</feature>
<dbReference type="EMBL" id="CAJNNW010037308">
    <property type="protein sequence ID" value="CAE8740707.1"/>
    <property type="molecule type" value="Genomic_DNA"/>
</dbReference>
<feature type="region of interest" description="Disordered" evidence="6">
    <location>
        <begin position="726"/>
        <end position="747"/>
    </location>
</feature>
<dbReference type="Pfam" id="PF00504">
    <property type="entry name" value="Chloroa_b-bind"/>
    <property type="match status" value="1"/>
</dbReference>
<feature type="compositionally biased region" description="Basic and acidic residues" evidence="6">
    <location>
        <begin position="51"/>
        <end position="63"/>
    </location>
</feature>
<feature type="compositionally biased region" description="Acidic residues" evidence="6">
    <location>
        <begin position="64"/>
        <end position="73"/>
    </location>
</feature>
<dbReference type="InterPro" id="IPR022796">
    <property type="entry name" value="Chloroa_b-bind"/>
</dbReference>
<feature type="region of interest" description="Disordered" evidence="6">
    <location>
        <begin position="1"/>
        <end position="24"/>
    </location>
</feature>
<evidence type="ECO:0000256" key="2">
    <source>
        <dbReference type="ARBA" id="ARBA00022528"/>
    </source>
</evidence>
<dbReference type="PANTHER" id="PTHR21649">
    <property type="entry name" value="CHLOROPHYLL A/B BINDING PROTEIN"/>
    <property type="match status" value="1"/>
</dbReference>
<dbReference type="SUPFAM" id="SSF103511">
    <property type="entry name" value="Chlorophyll a-b binding protein"/>
    <property type="match status" value="1"/>
</dbReference>